<keyword evidence="2" id="KW-1185">Reference proteome</keyword>
<evidence type="ECO:0000313" key="2">
    <source>
        <dbReference type="Proteomes" id="UP001153712"/>
    </source>
</evidence>
<dbReference type="EMBL" id="OU900096">
    <property type="protein sequence ID" value="CAG9859842.1"/>
    <property type="molecule type" value="Genomic_DNA"/>
</dbReference>
<proteinExistence type="predicted"/>
<sequence length="101" mass="11762">MASLEQKLCVLQSKLKETDDNLSVCIVLLQQYLRQERYKKTDMKSIGIQVNVETKNMTTDTDNQVKEEEDPYQKSLTQIFGQLKTDLINLHSHIQTQSLQF</sequence>
<dbReference type="Proteomes" id="UP001153712">
    <property type="component" value="Chromosome 3"/>
</dbReference>
<name>A0A9N9XPX9_PHYSR</name>
<dbReference type="OrthoDB" id="6716947at2759"/>
<gene>
    <name evidence="1" type="ORF">PHYEVI_LOCUS6205</name>
</gene>
<organism evidence="1 2">
    <name type="scientific">Phyllotreta striolata</name>
    <name type="common">Striped flea beetle</name>
    <name type="synonym">Crioceris striolata</name>
    <dbReference type="NCBI Taxonomy" id="444603"/>
    <lineage>
        <taxon>Eukaryota</taxon>
        <taxon>Metazoa</taxon>
        <taxon>Ecdysozoa</taxon>
        <taxon>Arthropoda</taxon>
        <taxon>Hexapoda</taxon>
        <taxon>Insecta</taxon>
        <taxon>Pterygota</taxon>
        <taxon>Neoptera</taxon>
        <taxon>Endopterygota</taxon>
        <taxon>Coleoptera</taxon>
        <taxon>Polyphaga</taxon>
        <taxon>Cucujiformia</taxon>
        <taxon>Chrysomeloidea</taxon>
        <taxon>Chrysomelidae</taxon>
        <taxon>Galerucinae</taxon>
        <taxon>Alticini</taxon>
        <taxon>Phyllotreta</taxon>
    </lineage>
</organism>
<accession>A0A9N9XPX9</accession>
<evidence type="ECO:0000313" key="1">
    <source>
        <dbReference type="EMBL" id="CAG9859842.1"/>
    </source>
</evidence>
<dbReference type="AlphaFoldDB" id="A0A9N9XPX9"/>
<protein>
    <submittedName>
        <fullName evidence="1">Uncharacterized protein</fullName>
    </submittedName>
</protein>
<reference evidence="1" key="1">
    <citation type="submission" date="2022-01" db="EMBL/GenBank/DDBJ databases">
        <authorList>
            <person name="King R."/>
        </authorList>
    </citation>
    <scope>NUCLEOTIDE SEQUENCE</scope>
</reference>